<name>A0A2T4CYA0_9GAMM</name>
<comment type="caution">
    <text evidence="2">The sequence shown here is derived from an EMBL/GenBank/DDBJ whole genome shotgun (WGS) entry which is preliminary data.</text>
</comment>
<keyword evidence="1" id="KW-1133">Transmembrane helix</keyword>
<feature type="transmembrane region" description="Helical" evidence="1">
    <location>
        <begin position="18"/>
        <end position="37"/>
    </location>
</feature>
<gene>
    <name evidence="2" type="ORF">C9940_02125</name>
</gene>
<sequence length="170" mass="19069">MKMISLNHSLQASHANPIANAVLFISVAMLLISLFFLQRSSVTLQQLKNEQSEYSRSADSNSVTVKLTEKEQAELEAVKGAINDIVMPWPRLFSALEASRLKTINVLSLEPSVRSKSFHITAVTYPVEEILTYITRLKQQDEFTAVSLISTETVRVDGQNATQFELLVLW</sequence>
<keyword evidence="1" id="KW-0812">Transmembrane</keyword>
<accession>A0A2T4CYA0</accession>
<reference evidence="2" key="1">
    <citation type="submission" date="2018-03" db="EMBL/GenBank/DDBJ databases">
        <title>Cross-interface Injection: A General Nanoliter Liquid Handling Method Applied to Single Cells Genome Amplification Automated Nanoliter Liquid Handling Applied to Single Cell Multiple Displacement Amplification.</title>
        <authorList>
            <person name="Yun J."/>
            <person name="Xu P."/>
            <person name="Xu J."/>
            <person name="Dai X."/>
            <person name="Wang Y."/>
            <person name="Zheng X."/>
            <person name="Cao C."/>
            <person name="Yi Q."/>
            <person name="Zhu Y."/>
            <person name="Wang L."/>
            <person name="Dong Z."/>
            <person name="Huang Y."/>
            <person name="Huang L."/>
            <person name="Du W."/>
        </authorList>
    </citation>
    <scope>NUCLEOTIDE SEQUENCE [LARGE SCALE GENOMIC DNA]</scope>
    <source>
        <strain evidence="2">Z-D3-2</strain>
    </source>
</reference>
<evidence type="ECO:0000256" key="1">
    <source>
        <dbReference type="SAM" id="Phobius"/>
    </source>
</evidence>
<proteinExistence type="predicted"/>
<dbReference type="AlphaFoldDB" id="A0A2T4CYA0"/>
<keyword evidence="1" id="KW-0472">Membrane</keyword>
<organism evidence="2">
    <name type="scientific">Pseudidiomarina aestuarii</name>
    <dbReference type="NCBI Taxonomy" id="624146"/>
    <lineage>
        <taxon>Bacteria</taxon>
        <taxon>Pseudomonadati</taxon>
        <taxon>Pseudomonadota</taxon>
        <taxon>Gammaproteobacteria</taxon>
        <taxon>Alteromonadales</taxon>
        <taxon>Idiomarinaceae</taxon>
        <taxon>Pseudidiomarina</taxon>
    </lineage>
</organism>
<dbReference type="EMBL" id="PYVN01000014">
    <property type="protein sequence ID" value="PTB86488.1"/>
    <property type="molecule type" value="Genomic_DNA"/>
</dbReference>
<evidence type="ECO:0000313" key="2">
    <source>
        <dbReference type="EMBL" id="PTB86488.1"/>
    </source>
</evidence>
<protein>
    <submittedName>
        <fullName evidence="2">Uncharacterized protein</fullName>
    </submittedName>
</protein>